<name>A0A841I676_9DEIO</name>
<evidence type="ECO:0000313" key="2">
    <source>
        <dbReference type="Proteomes" id="UP000569951"/>
    </source>
</evidence>
<proteinExistence type="predicted"/>
<reference evidence="1 2" key="1">
    <citation type="submission" date="2020-08" db="EMBL/GenBank/DDBJ databases">
        <title>Genomic Encyclopedia of Type Strains, Phase IV (KMG-IV): sequencing the most valuable type-strain genomes for metagenomic binning, comparative biology and taxonomic classification.</title>
        <authorList>
            <person name="Goeker M."/>
        </authorList>
    </citation>
    <scope>NUCLEOTIDE SEQUENCE [LARGE SCALE GENOMIC DNA]</scope>
    <source>
        <strain evidence="1 2">DSM 21458</strain>
    </source>
</reference>
<evidence type="ECO:0008006" key="3">
    <source>
        <dbReference type="Google" id="ProtNLM"/>
    </source>
</evidence>
<dbReference type="RefSeq" id="WP_183988112.1">
    <property type="nucleotide sequence ID" value="NZ_JACHHG010000011.1"/>
</dbReference>
<accession>A0A841I676</accession>
<dbReference type="AlphaFoldDB" id="A0A841I676"/>
<comment type="caution">
    <text evidence="1">The sequence shown here is derived from an EMBL/GenBank/DDBJ whole genome shotgun (WGS) entry which is preliminary data.</text>
</comment>
<protein>
    <recommendedName>
        <fullName evidence="3">BREX-1 system phosphatase PglZ type B</fullName>
    </recommendedName>
</protein>
<dbReference type="Proteomes" id="UP000569951">
    <property type="component" value="Unassembled WGS sequence"/>
</dbReference>
<gene>
    <name evidence="1" type="ORF">HNR42_002796</name>
</gene>
<organism evidence="1 2">
    <name type="scientific">Deinobacterium chartae</name>
    <dbReference type="NCBI Taxonomy" id="521158"/>
    <lineage>
        <taxon>Bacteria</taxon>
        <taxon>Thermotogati</taxon>
        <taxon>Deinococcota</taxon>
        <taxon>Deinococci</taxon>
        <taxon>Deinococcales</taxon>
        <taxon>Deinococcaceae</taxon>
        <taxon>Deinobacterium</taxon>
    </lineage>
</organism>
<sequence>MPADSRVIDVLVTRLKAAGAFHKGDQAAPAAILWPDPERQWAGALPLLRERLTVLTLGPYDPAARQGPAIWLRAALAGMLPDVPLGASEPPVVYLPGYGREDLRPVRATDDLRPLVELQYRGVFWSHPSSRHWTVQAFLQHETHGAGITVTDGAELRKELVRALPRVLLEPVEALRAQAPLTAGTLRSLMHPDLDGEVLDWLNAPRETDEGFEESVRTVFGLHPRHDGPLHAAALLVGREGPWTRLWSRFREHPSHYPGVVKRLEEAYVPNTGRDEAWPQVNRQREDALRASLVEVGSLAPPAARLRLAALEQEHAERRGWVWSALGQAPLARALEYLAHLADGVASAPKGTTVTELAEDYVRSGWRVDAAVVQALACVRKPEDVHAVGMALRALYLDWLERANAAFQQEVWARGLPRPASGGWTAQPGLAVVFVDGLRIDVARLLEQQLGGPYDVHLGWQFAALPTVTPTAKPAVAPGAAALDAHADLHASRGGKKVTAEVLRAHLHGLGFIPLARHEAGDPAGAAWTEIGNLDRLGHDEGAFMSARLVDELQTIRDRVEGLLDAGYREVRVVTDHGWLLLPGGLPKVELPAALTTLKKGRAALLKTGSASDQPSVAWTWDPDVSVAVPRGVAAFEAGAVYEHGGVSLQECVVPVLTLTSRSPSVTARVASVKWTRLRCRVEVEGTGDWVVDLRRKAGDPSSSVAGGGKAGAGDGKVNLLVEDDEIQGEAAFVVLMQQGQVVAQQVTVIGGDGA</sequence>
<evidence type="ECO:0000313" key="1">
    <source>
        <dbReference type="EMBL" id="MBB6099355.1"/>
    </source>
</evidence>
<dbReference type="NCBIfam" id="NF033450">
    <property type="entry name" value="BREX_PglZ_1_B"/>
    <property type="match status" value="1"/>
</dbReference>
<keyword evidence="2" id="KW-1185">Reference proteome</keyword>
<dbReference type="EMBL" id="JACHHG010000011">
    <property type="protein sequence ID" value="MBB6099355.1"/>
    <property type="molecule type" value="Genomic_DNA"/>
</dbReference>